<keyword evidence="1" id="KW-0862">Zinc</keyword>
<feature type="region of interest" description="Disordered" evidence="2">
    <location>
        <begin position="768"/>
        <end position="793"/>
    </location>
</feature>
<sequence length="882" mass="96064">MAGSQMPKDIEARIRAMPGNNLCVDCNNNAPQWASVTYGTLMCLECSGQHRSLGVHLSFVRSIQMDSWTEKQIAAMEKSGGNQKLVEFFEARGINKSMRIAQKYNTKQAAYYKERLSRLLEGKTEPPPDPGRYDPVTGVSEAQGAEPLPGETTDQYNARQAKLREEARERLRQKFGNGTMSSVGSHPQPGDDGVSFTDVASGAVGAVGGLLGGAVGFVRKSVVENENLHDTIKGTVSSVGQAAGGVWGRLSQSVDGDVLDSLKRNVTLQEGSAVSQGLGWTQNTVGGLINKAGQGLGTLGANIGSLVEEDSGSGSPFPQAPRCQKGHPLRAEPRSTMRCVLCKASGTRYSCSAGCSYDICTKCFEKPAASARSAKGMDFDDDWGHEDFGLERPDDLIDFLIYANIRLVRLEFLVSLLHQKRLWPRRQEAEKELFHDAKGSERTALVEPLECKGLKWTADGFHNWAGRRVQIVSVSHVWESKQHPDPWGSQLRRLVAQLDELKAVELGEHTVLWVFVDFICLPQYYRTEEEQEFFKRAMAHMHVLYSHSYIRPIRLEDLTPDSEKLAFAPAFIDIYHEEGVGQGKGHFGPQPFGKLELNITPYSMRGWCIAEIQWMSTQRLLTGFAPMTPQRFQERVDKGQHGQPGGLPLKFTHRSDAKAVMQLQEQVFHQQAGMRFSLEANDFSEQETFFLAEALPFFVNLKFIDFNHCAIGEEASEALIAGLECSKSLRDISFMGCTISDTAAKILSQGFMAASGCFDWPRCSGVSSSGASGRDPMGATKAEAQEAPKEVTQEDMDRMAREMGMSLSVSAPAPAASDSPKKAVSAASLGAASGGYAASGASGAASNPSASPETSPSKAKEAKAAAKKGLSEPDDFFSEFGM</sequence>
<dbReference type="PANTHER" id="PTHR47021:SF4">
    <property type="entry name" value="ADP-RIBOSYLATION FACTOR GTPASE-ACTIVATING PROTEIN AGD6-RELATED"/>
    <property type="match status" value="1"/>
</dbReference>
<dbReference type="InterPro" id="IPR037278">
    <property type="entry name" value="ARFGAP/RecO"/>
</dbReference>
<feature type="region of interest" description="Disordered" evidence="2">
    <location>
        <begin position="310"/>
        <end position="329"/>
    </location>
</feature>
<dbReference type="InterPro" id="IPR044519">
    <property type="entry name" value="ARF_GAP_AGD6/7"/>
</dbReference>
<proteinExistence type="predicted"/>
<dbReference type="SMART" id="SM00105">
    <property type="entry name" value="ArfGap"/>
    <property type="match status" value="1"/>
</dbReference>
<evidence type="ECO:0000259" key="3">
    <source>
        <dbReference type="PROSITE" id="PS50115"/>
    </source>
</evidence>
<dbReference type="CDD" id="cd08830">
    <property type="entry name" value="ArfGap_ArfGap1"/>
    <property type="match status" value="1"/>
</dbReference>
<dbReference type="SUPFAM" id="SSF57863">
    <property type="entry name" value="ArfGap/RecO-like zinc finger"/>
    <property type="match status" value="1"/>
</dbReference>
<evidence type="ECO:0000256" key="2">
    <source>
        <dbReference type="SAM" id="MobiDB-lite"/>
    </source>
</evidence>
<evidence type="ECO:0000256" key="1">
    <source>
        <dbReference type="PROSITE-ProRule" id="PRU00288"/>
    </source>
</evidence>
<dbReference type="InterPro" id="IPR038508">
    <property type="entry name" value="ArfGAP_dom_sf"/>
</dbReference>
<name>A0ABP0NVG0_9DINO</name>
<feature type="compositionally biased region" description="Low complexity" evidence="2">
    <location>
        <begin position="834"/>
        <end position="851"/>
    </location>
</feature>
<dbReference type="PANTHER" id="PTHR47021">
    <property type="entry name" value="ADP-RIBOSYLATION FACTOR GTPASE-ACTIVATING PROTEIN AGD6-RELATED"/>
    <property type="match status" value="1"/>
</dbReference>
<dbReference type="Gene3D" id="1.10.220.150">
    <property type="entry name" value="Arf GTPase activating protein"/>
    <property type="match status" value="1"/>
</dbReference>
<dbReference type="Pfam" id="PF01412">
    <property type="entry name" value="ArfGap"/>
    <property type="match status" value="1"/>
</dbReference>
<dbReference type="PRINTS" id="PR00405">
    <property type="entry name" value="REVINTRACTNG"/>
</dbReference>
<feature type="domain" description="Arf-GAP" evidence="3">
    <location>
        <begin position="8"/>
        <end position="125"/>
    </location>
</feature>
<feature type="region of interest" description="Disordered" evidence="2">
    <location>
        <begin position="834"/>
        <end position="882"/>
    </location>
</feature>
<feature type="compositionally biased region" description="Basic and acidic residues" evidence="2">
    <location>
        <begin position="783"/>
        <end position="793"/>
    </location>
</feature>
<reference evidence="4 5" key="1">
    <citation type="submission" date="2024-02" db="EMBL/GenBank/DDBJ databases">
        <authorList>
            <person name="Chen Y."/>
            <person name="Shah S."/>
            <person name="Dougan E. K."/>
            <person name="Thang M."/>
            <person name="Chan C."/>
        </authorList>
    </citation>
    <scope>NUCLEOTIDE SEQUENCE [LARGE SCALE GENOMIC DNA]</scope>
</reference>
<dbReference type="SUPFAM" id="SSF52047">
    <property type="entry name" value="RNI-like"/>
    <property type="match status" value="1"/>
</dbReference>
<organism evidence="4 5">
    <name type="scientific">Durusdinium trenchii</name>
    <dbReference type="NCBI Taxonomy" id="1381693"/>
    <lineage>
        <taxon>Eukaryota</taxon>
        <taxon>Sar</taxon>
        <taxon>Alveolata</taxon>
        <taxon>Dinophyceae</taxon>
        <taxon>Suessiales</taxon>
        <taxon>Symbiodiniaceae</taxon>
        <taxon>Durusdinium</taxon>
    </lineage>
</organism>
<keyword evidence="5" id="KW-1185">Reference proteome</keyword>
<comment type="caution">
    <text evidence="4">The sequence shown here is derived from an EMBL/GenBank/DDBJ whole genome shotgun (WGS) entry which is preliminary data.</text>
</comment>
<dbReference type="PROSITE" id="PS50115">
    <property type="entry name" value="ARFGAP"/>
    <property type="match status" value="1"/>
</dbReference>
<dbReference type="InterPro" id="IPR032675">
    <property type="entry name" value="LRR_dom_sf"/>
</dbReference>
<gene>
    <name evidence="4" type="ORF">CCMP2556_LOCUS33299</name>
</gene>
<evidence type="ECO:0000313" key="4">
    <source>
        <dbReference type="EMBL" id="CAK9067783.1"/>
    </source>
</evidence>
<dbReference type="Gene3D" id="3.80.10.10">
    <property type="entry name" value="Ribonuclease Inhibitor"/>
    <property type="match status" value="1"/>
</dbReference>
<feature type="region of interest" description="Disordered" evidence="2">
    <location>
        <begin position="120"/>
        <end position="153"/>
    </location>
</feature>
<keyword evidence="1" id="KW-0863">Zinc-finger</keyword>
<feature type="compositionally biased region" description="Acidic residues" evidence="2">
    <location>
        <begin position="872"/>
        <end position="882"/>
    </location>
</feature>
<accession>A0ABP0NVG0</accession>
<keyword evidence="1" id="KW-0479">Metal-binding</keyword>
<evidence type="ECO:0000313" key="5">
    <source>
        <dbReference type="Proteomes" id="UP001642484"/>
    </source>
</evidence>
<dbReference type="EMBL" id="CAXAMN010022251">
    <property type="protein sequence ID" value="CAK9067783.1"/>
    <property type="molecule type" value="Genomic_DNA"/>
</dbReference>
<dbReference type="Proteomes" id="UP001642484">
    <property type="component" value="Unassembled WGS sequence"/>
</dbReference>
<protein>
    <recommendedName>
        <fullName evidence="3">Arf-GAP domain-containing protein</fullName>
    </recommendedName>
</protein>
<dbReference type="InterPro" id="IPR001164">
    <property type="entry name" value="ArfGAP_dom"/>
</dbReference>